<dbReference type="AlphaFoldDB" id="A0A381U781"/>
<feature type="non-terminal residue" evidence="2">
    <location>
        <position position="1"/>
    </location>
</feature>
<sequence length="55" mass="6136">VDEKSQIFFCEHLSSRGASMQQTLLRRPLFLGTFMLGLVFPTAGFIVLGCVDEND</sequence>
<keyword evidence="1" id="KW-1133">Transmembrane helix</keyword>
<protein>
    <submittedName>
        <fullName evidence="2">Uncharacterized protein</fullName>
    </submittedName>
</protein>
<accession>A0A381U781</accession>
<reference evidence="2" key="1">
    <citation type="submission" date="2018-05" db="EMBL/GenBank/DDBJ databases">
        <authorList>
            <person name="Lanie J.A."/>
            <person name="Ng W.-L."/>
            <person name="Kazmierczak K.M."/>
            <person name="Andrzejewski T.M."/>
            <person name="Davidsen T.M."/>
            <person name="Wayne K.J."/>
            <person name="Tettelin H."/>
            <person name="Glass J.I."/>
            <person name="Rusch D."/>
            <person name="Podicherti R."/>
            <person name="Tsui H.-C.T."/>
            <person name="Winkler M.E."/>
        </authorList>
    </citation>
    <scope>NUCLEOTIDE SEQUENCE</scope>
</reference>
<gene>
    <name evidence="2" type="ORF">METZ01_LOCUS76959</name>
</gene>
<organism evidence="2">
    <name type="scientific">marine metagenome</name>
    <dbReference type="NCBI Taxonomy" id="408172"/>
    <lineage>
        <taxon>unclassified sequences</taxon>
        <taxon>metagenomes</taxon>
        <taxon>ecological metagenomes</taxon>
    </lineage>
</organism>
<keyword evidence="1" id="KW-0472">Membrane</keyword>
<name>A0A381U781_9ZZZZ</name>
<keyword evidence="1" id="KW-0812">Transmembrane</keyword>
<evidence type="ECO:0000313" key="2">
    <source>
        <dbReference type="EMBL" id="SVA24105.1"/>
    </source>
</evidence>
<evidence type="ECO:0000256" key="1">
    <source>
        <dbReference type="SAM" id="Phobius"/>
    </source>
</evidence>
<proteinExistence type="predicted"/>
<feature type="transmembrane region" description="Helical" evidence="1">
    <location>
        <begin position="29"/>
        <end position="51"/>
    </location>
</feature>
<dbReference type="EMBL" id="UINC01005875">
    <property type="protein sequence ID" value="SVA24105.1"/>
    <property type="molecule type" value="Genomic_DNA"/>
</dbReference>